<accession>A0A6C0CIE6</accession>
<evidence type="ECO:0000313" key="2">
    <source>
        <dbReference type="EMBL" id="QHT04261.1"/>
    </source>
</evidence>
<proteinExistence type="predicted"/>
<protein>
    <submittedName>
        <fullName evidence="2">Uncharacterized protein</fullName>
    </submittedName>
</protein>
<reference evidence="2" key="1">
    <citation type="journal article" date="2020" name="Nature">
        <title>Giant virus diversity and host interactions through global metagenomics.</title>
        <authorList>
            <person name="Schulz F."/>
            <person name="Roux S."/>
            <person name="Paez-Espino D."/>
            <person name="Jungbluth S."/>
            <person name="Walsh D.A."/>
            <person name="Denef V.J."/>
            <person name="McMahon K.D."/>
            <person name="Konstantinidis K.T."/>
            <person name="Eloe-Fadrosh E.A."/>
            <person name="Kyrpides N.C."/>
            <person name="Woyke T."/>
        </authorList>
    </citation>
    <scope>NUCLEOTIDE SEQUENCE</scope>
    <source>
        <strain evidence="2">GVMAG-M-3300021185-45</strain>
    </source>
</reference>
<dbReference type="EMBL" id="MN739425">
    <property type="protein sequence ID" value="QHT04261.1"/>
    <property type="molecule type" value="Genomic_DNA"/>
</dbReference>
<name>A0A6C0CIE6_9ZZZZ</name>
<sequence>MDLALRDQKIFQLKAELENRKRVLCAKRQQLKGNMRENNLLKEVAKDYDTYNKNIIDQKEKQIIFLKRLNDYIEDISVDLKLTDNKLKESKQEQREIMKEISFLKSEMDDLVENNTIDINSSNNIDE</sequence>
<organism evidence="2">
    <name type="scientific">viral metagenome</name>
    <dbReference type="NCBI Taxonomy" id="1070528"/>
    <lineage>
        <taxon>unclassified sequences</taxon>
        <taxon>metagenomes</taxon>
        <taxon>organismal metagenomes</taxon>
    </lineage>
</organism>
<evidence type="ECO:0000256" key="1">
    <source>
        <dbReference type="SAM" id="Coils"/>
    </source>
</evidence>
<dbReference type="AlphaFoldDB" id="A0A6C0CIE6"/>
<feature type="coiled-coil region" evidence="1">
    <location>
        <begin position="14"/>
        <end position="114"/>
    </location>
</feature>
<keyword evidence="1" id="KW-0175">Coiled coil</keyword>